<evidence type="ECO:0000256" key="3">
    <source>
        <dbReference type="SAM" id="SignalP"/>
    </source>
</evidence>
<evidence type="ECO:0000256" key="2">
    <source>
        <dbReference type="SAM" id="MobiDB-lite"/>
    </source>
</evidence>
<dbReference type="Pfam" id="PF18962">
    <property type="entry name" value="Por_Secre_tail"/>
    <property type="match status" value="1"/>
</dbReference>
<dbReference type="Proteomes" id="UP001238523">
    <property type="component" value="Chromosome"/>
</dbReference>
<dbReference type="RefSeq" id="WP_279448630.1">
    <property type="nucleotide sequence ID" value="NZ_CP122379.1"/>
</dbReference>
<dbReference type="EMBL" id="CP122379">
    <property type="protein sequence ID" value="WGF92579.1"/>
    <property type="molecule type" value="Genomic_DNA"/>
</dbReference>
<dbReference type="InterPro" id="IPR045474">
    <property type="entry name" value="GEVED"/>
</dbReference>
<dbReference type="Pfam" id="PF20009">
    <property type="entry name" value="GEVED"/>
    <property type="match status" value="1"/>
</dbReference>
<feature type="region of interest" description="Disordered" evidence="2">
    <location>
        <begin position="75"/>
        <end position="104"/>
    </location>
</feature>
<protein>
    <submittedName>
        <fullName evidence="6">T9SS type A sorting domain-containing protein</fullName>
    </submittedName>
</protein>
<feature type="compositionally biased region" description="Polar residues" evidence="2">
    <location>
        <begin position="42"/>
        <end position="58"/>
    </location>
</feature>
<organism evidence="6 7">
    <name type="scientific">Aequorivita marisscotiae</name>
    <dbReference type="NCBI Taxonomy" id="3040348"/>
    <lineage>
        <taxon>Bacteria</taxon>
        <taxon>Pseudomonadati</taxon>
        <taxon>Bacteroidota</taxon>
        <taxon>Flavobacteriia</taxon>
        <taxon>Flavobacteriales</taxon>
        <taxon>Flavobacteriaceae</taxon>
        <taxon>Aequorivita</taxon>
    </lineage>
</organism>
<accession>A0ABY8KT19</accession>
<gene>
    <name evidence="6" type="ORF">QCQ61_15405</name>
</gene>
<dbReference type="SUPFAM" id="SSF49854">
    <property type="entry name" value="Spermadhesin, CUB domain"/>
    <property type="match status" value="1"/>
</dbReference>
<proteinExistence type="predicted"/>
<dbReference type="Gene3D" id="2.60.120.380">
    <property type="match status" value="2"/>
</dbReference>
<evidence type="ECO:0000256" key="1">
    <source>
        <dbReference type="ARBA" id="ARBA00022729"/>
    </source>
</evidence>
<dbReference type="InterPro" id="IPR026444">
    <property type="entry name" value="Secre_tail"/>
</dbReference>
<evidence type="ECO:0000259" key="4">
    <source>
        <dbReference type="Pfam" id="PF18962"/>
    </source>
</evidence>
<feature type="chain" id="PRO_5045505325" evidence="3">
    <location>
        <begin position="21"/>
        <end position="1460"/>
    </location>
</feature>
<dbReference type="Gene3D" id="2.60.120.290">
    <property type="entry name" value="Spermadhesin, CUB domain"/>
    <property type="match status" value="1"/>
</dbReference>
<dbReference type="NCBIfam" id="TIGR04183">
    <property type="entry name" value="Por_Secre_tail"/>
    <property type="match status" value="1"/>
</dbReference>
<evidence type="ECO:0000313" key="7">
    <source>
        <dbReference type="Proteomes" id="UP001238523"/>
    </source>
</evidence>
<feature type="region of interest" description="Disordered" evidence="2">
    <location>
        <begin position="42"/>
        <end position="61"/>
    </location>
</feature>
<keyword evidence="7" id="KW-1185">Reference proteome</keyword>
<reference evidence="6 7" key="1">
    <citation type="submission" date="2023-04" db="EMBL/GenBank/DDBJ databases">
        <title>Taxonomic identification of the Arctic strain Aequorivita sp. nov. and transcriptomic analysis in response to temperature stress.</title>
        <authorList>
            <person name="Liu W."/>
            <person name="Cong B."/>
            <person name="Lin J."/>
        </authorList>
    </citation>
    <scope>NUCLEOTIDE SEQUENCE [LARGE SCALE GENOMIC DNA]</scope>
    <source>
        <strain evidence="6 7">Ant34-E75</strain>
    </source>
</reference>
<feature type="domain" description="GEVED" evidence="5">
    <location>
        <begin position="372"/>
        <end position="454"/>
    </location>
</feature>
<feature type="signal peptide" evidence="3">
    <location>
        <begin position="1"/>
        <end position="20"/>
    </location>
</feature>
<evidence type="ECO:0000259" key="5">
    <source>
        <dbReference type="Pfam" id="PF20009"/>
    </source>
</evidence>
<dbReference type="InterPro" id="IPR035914">
    <property type="entry name" value="Sperma_CUB_dom_sf"/>
</dbReference>
<evidence type="ECO:0000313" key="6">
    <source>
        <dbReference type="EMBL" id="WGF92579.1"/>
    </source>
</evidence>
<feature type="domain" description="Secretion system C-terminal sorting" evidence="4">
    <location>
        <begin position="1391"/>
        <end position="1456"/>
    </location>
</feature>
<name>A0ABY8KT19_9FLAO</name>
<keyword evidence="1 3" id="KW-0732">Signal</keyword>
<sequence length="1460" mass="150781">MKKFTMLILLLVFSVSYSYGQQPMIKTNGTDNPIHFNQQQKNQAVTPSNVSVSPSDASVQKKGVNNPVVYKNQTTNPQVLNLPQGNRSNHNAQISSEGANNPISGMRNGSSYSPLFLSIEARDQAELLAAEQEGVNTNLNYTPVVQNRGPLSDIIPTAGATETFAVVPGDFFYDPSDGATGGPGGDCSTTSSGNTGDYPNCNCDTVTTLTGAGLSVEFLSFRVFGTFDYLNIYDGPDTSSPQIYDSNLNTDTDELAGMIAANGSAVFTSTTGALTFEFHATGVVNTCGWEVEVLSGGGGAFPAPYCGPLEFNSGVEPITLVEVAGISNVSDPVIDGSPAHEDFTAIVGDMEEGMSYPIALEGNTGGGFTNSFTVFIDWNQDGIMDNASERYEIGTITGSTGTDGQQATNNILVPAGVTAGTTRMRVIKKFLASYAPDSCTPGSGFGQAEDYSINVTAGGGGGGVCSEENPNDGTFENGFNCSSTSAFMTANDVTVAADTDFTLSNITASIFANGGIANVDVNYYANAGGLPGALIGSEASVTIDNQAVIGSNFGFDVNEVEMSVTPFVFAGQAGVPTTYWIELSVTDGGATGSVFWVVTSSSMVGLPSAQFDAVWGIPDPLMDGVYIWEGNCAPIGGGGGVCSEENPNDFTFENGFNCSSASAFMTANDVTVAADTDFTLSNITASIFANGGIANVDVNYYANAGGLPGALIGSEASVTIDSQAVIGSNFGFDVNEVEMSVTPFVFAGQAGVPTTYWIELSVTDGGATGSVFWVVTSSTMVGLPSAQFDAVWGIPDPLMDGVYIWEGTCDPIGGGGGVCSEENPNDFTFENGFNCSSASAFMTANDVTVAADTDFTLSNITASIFANGGIANVDVNYYANAGGLPGALIGSEASVTIDSQAVIGTNFGFDVNEVEMSVTPFVFAGQAGVPTTYWIELSVTDGGATGSVFWVVTSSSMVGLPSAQFDAAWGIPDPLMDGVYIWEGTCDPIGGGATYDDCAGAIALSCGDSVVGETLTATDSGGNSAPDVFYKFTGTGTPQLVTISLCGGGTDYDSALRIFDDCDLLNELAFNDDSCGLQSEVSFASDGTSTYYIMVEGFGSSSGNFSLDVSCQDPLPNDDCGGAIAMTCGETVTGSTVGATTDTGAPACGPAITSPGVWYSFNDNSGLPGDITVSLCNGTDFDSKLSIYSGDCSALVCVDGNDDSCGLQSEVTFASDGNTQYYILVHSFGGATGNYTLDVTCMPTPPPNDMIANSIDVDEIGFPYTDPAVAMPAATTENGNPQGCDLTGANGVWYNFVSAGDGQANAMIVTPGGASSVTFYTAPDENATETDLVLVPQNTNQCVPGTSASIYTLAGQAYYVFVLNTGAITDIKIDGTNLGVSDNTIAGFSYYPNPTKGVLNLQSVENIDHVSLYNLLGQLVVDNRVDATSSQIDISGLSTGTYLMKVTVNGETGTYKVLKD</sequence>